<comment type="caution">
    <text evidence="2">The sequence shown here is derived from an EMBL/GenBank/DDBJ whole genome shotgun (WGS) entry which is preliminary data.</text>
</comment>
<proteinExistence type="predicted"/>
<evidence type="ECO:0000313" key="2">
    <source>
        <dbReference type="EMBL" id="KAF9416312.1"/>
    </source>
</evidence>
<gene>
    <name evidence="2" type="ORF">HW555_006266</name>
</gene>
<evidence type="ECO:0000313" key="3">
    <source>
        <dbReference type="Proteomes" id="UP000648187"/>
    </source>
</evidence>
<protein>
    <submittedName>
        <fullName evidence="2">Uncharacterized protein</fullName>
    </submittedName>
</protein>
<sequence length="686" mass="78847">MKRPVNYCSFAAVCVHDNRMVCAATEDGCNRKTFLDQCDMYEYNCDFGTRYRKYMGSPSNTCPGGQQDIDYQETYSIFCLGPELDIRNPLPLSYRPPTTCKTAIGRHSIKNVLNVASPINADMSLRRRADTPALPSSPCQHCLSTTWPRKTQELYSHYVASNVDTPTMDTIEANVARTTHNCATTPLLTPQILYTFSLNPEQYLDINANIIGETYYFKSTYAKVLKEATEDDDYLEHPEELVPSLEVMSDHIGSPKTTTELPTRYVESSEQRFKEYKQSNSLYYLPEHTPRNEQSVDKKYMTNSLPISYPPIIRKAAIGRHKIDNVQNVAPPIYAEMSVRRRLDTPALPSSPCHQCVSTTWPRKTTELDYHYLQNMPLRSLVTWTRLPWIPSKPTLPAPPITVPPPPLLTPQKLYTFSLNPEQYLDINANTKEATEDDDYLEHPEEHIPSLEVLTDHIGSPKPTTELPTRYIESSEQRFKENKQSKSLYNSPEHTAKNEQSVNKRNYRLLEQNFEYINSIKPENPMIIKANSYSTQLQQLQFKISPQIKTYYLRDLPATSHHLLKRQEHPQHIHFNRYNYLGHYPDSKCNSGQSSTCQCITCNMKTTALKQTIKTIPNYKSSLVNLNIPTPRPNDDINLNTVEFDLCCDRPKTWQTLPSRIITMMPNILETKSTLKRDKPCKLDMS</sequence>
<dbReference type="EMBL" id="JACKWZ010000092">
    <property type="protein sequence ID" value="KAF9416312.1"/>
    <property type="molecule type" value="Genomic_DNA"/>
</dbReference>
<reference evidence="2" key="1">
    <citation type="submission" date="2020-08" db="EMBL/GenBank/DDBJ databases">
        <title>Spodoptera exigua strain:BAW_Kor-Di-RS1 Genome sequencing and assembly.</title>
        <authorList>
            <person name="Kim J."/>
            <person name="Nam H.Y."/>
            <person name="Kwon M."/>
            <person name="Choi J.H."/>
            <person name="Cho S.R."/>
            <person name="Kim G.-H."/>
        </authorList>
    </citation>
    <scope>NUCLEOTIDE SEQUENCE</scope>
    <source>
        <strain evidence="2">BAW_Kor-Di-RS1</strain>
        <tissue evidence="2">Whole-body</tissue>
    </source>
</reference>
<dbReference type="AlphaFoldDB" id="A0A835GHB1"/>
<evidence type="ECO:0000256" key="1">
    <source>
        <dbReference type="SAM" id="MobiDB-lite"/>
    </source>
</evidence>
<name>A0A835GHB1_SPOEX</name>
<feature type="region of interest" description="Disordered" evidence="1">
    <location>
        <begin position="476"/>
        <end position="502"/>
    </location>
</feature>
<feature type="compositionally biased region" description="Polar residues" evidence="1">
    <location>
        <begin position="485"/>
        <end position="502"/>
    </location>
</feature>
<accession>A0A835GHB1</accession>
<dbReference type="Proteomes" id="UP000648187">
    <property type="component" value="Unassembled WGS sequence"/>
</dbReference>
<organism evidence="2 3">
    <name type="scientific">Spodoptera exigua</name>
    <name type="common">Beet armyworm</name>
    <name type="synonym">Noctua fulgens</name>
    <dbReference type="NCBI Taxonomy" id="7107"/>
    <lineage>
        <taxon>Eukaryota</taxon>
        <taxon>Metazoa</taxon>
        <taxon>Ecdysozoa</taxon>
        <taxon>Arthropoda</taxon>
        <taxon>Hexapoda</taxon>
        <taxon>Insecta</taxon>
        <taxon>Pterygota</taxon>
        <taxon>Neoptera</taxon>
        <taxon>Endopterygota</taxon>
        <taxon>Lepidoptera</taxon>
        <taxon>Glossata</taxon>
        <taxon>Ditrysia</taxon>
        <taxon>Noctuoidea</taxon>
        <taxon>Noctuidae</taxon>
        <taxon>Amphipyrinae</taxon>
        <taxon>Spodoptera</taxon>
    </lineage>
</organism>
<keyword evidence="3" id="KW-1185">Reference proteome</keyword>